<protein>
    <submittedName>
        <fullName evidence="2">Uncharacterized protein</fullName>
    </submittedName>
</protein>
<evidence type="ECO:0000256" key="1">
    <source>
        <dbReference type="SAM" id="MobiDB-lite"/>
    </source>
</evidence>
<feature type="region of interest" description="Disordered" evidence="1">
    <location>
        <begin position="1"/>
        <end position="34"/>
    </location>
</feature>
<accession>A0A143DCS7</accession>
<name>A0A143DCS7_9PROT</name>
<dbReference type="Gene3D" id="2.60.40.10">
    <property type="entry name" value="Immunoglobulins"/>
    <property type="match status" value="1"/>
</dbReference>
<feature type="compositionally biased region" description="Basic and acidic residues" evidence="1">
    <location>
        <begin position="1"/>
        <end position="10"/>
    </location>
</feature>
<feature type="region of interest" description="Disordered" evidence="1">
    <location>
        <begin position="1623"/>
        <end position="1646"/>
    </location>
</feature>
<dbReference type="KEGG" id="hjo:AY555_03945"/>
<sequence>MADEASRLVEPEEIEILSSETPVTDGQPTGERAAVSAAVGDDEVDGEMDALARAIEEPEQDSPQNVGNLGVLHTGSRSEADVQVLGGELDTVPTPAPGVAATEDGNQGIPGGVIDAGAVNQPAAGSGDTPPSVDPLSPSAGAGAEPLQPDLPASPVAAVQGAPVIVAPEQANAPPVPEDIQDATVATAPVIPEDQQQTVQIPAVAPVVSLVPAAGAEDNGIALSITLSSPGVGTLDIVISNLPAGTVLSAGSPIDATSWRVSAADLADLQLTPPPNFSGELAVTVTATTTGTAGDTASTVTILPVTVTPIADAPILDVPALTVGAEDTDVPFDIQVSLTDTDGSESLSITVSGLPAGTTLSKGTQQADGSWTLSPGDVPGLTLRPPADFSGTINATVKATSTEGQPAALPEQQSASVDTAVSLTITGVADTPTLVVAPPASGVEDTALPLTISANLHDTSETLSVVISGLPAGATLNQGTQGADGSWTLSPAELAGLQLNPPPNYSGSFDLVVTAVSTEQDGDTASILQTVPVTIAPVVDAPTLTASLPASGQEDTAVPFAIQAALADTDGSESLTITVSGLPSGATLSSGTQQPDGSWSLTSADLPGLLLTPPLNFSGTINATVTATSTEGQPVALGPQSSSEVALVSVSVAGVADGAVVSASAPAAGNEDTHVALNLSASLSDNDGSENVVLTLSGMPAGSTFHLGTSGTAPVVPATVNPDGSVTLAPLPAADVASLSVLAKGSTSGNYAGSYTLTVSAVSVEQDGNVSAPSVMTVPVVVAPVSDGVSTSVQSVSGLEDTTIAWRPVFTLVDRDNATSGDVSGAPGQEKVTTVSIYSNDPDMVGSVWKVALPGQPEQVLTIQTGSFSTGSGSTVYQYKIDIPTGAIQVADGAAADRFAVEGLTVRPSPDSDRDISVVFGVGTEDAASGMTASRVTNVSGTVSVTAVADDIVLTAADVTGKEDQGIGGANVFPLNLSATLNDADGSERVSTVEIMGVPNGWKLAGAAGIVDAGGGVWRHSPADHSGVNGSPTLSGLRLELPEHASTNGPVSLTMRVSWYDPGTEGGPGVSAARTQSTDFKVTVDPVADTPVAVIKTVVGNEDTPLAVYIDPQTPDNDGSEVISVLLSGLPDGVKFGHMIGGAFQELTGVTSSVGGQTIWTLSEAQLSGLHMLPPANSNKDFTFTAEIRTTETGGPADADNVASTVKTISVDLRGVADGSALADGAVITRTGAEDTAIDLNISGIPMVDTDGSEKASYVLDLSALPSGFMLTGVPEQALVPLGGDRWSVAASEAGNLKLMPPKDFSNAFPGGTDVRIGLEIRSTENDGSVRVENHPLDIRVNAVVDAPHVASPDAGREDSELTIPLTVSAGDSDGSETVSSLYLTTHLSGFKVTNGSGAELTWNASLGRYDANLSGQTVLKLLPLDGRQDLGGDGADVPYTLQVTVRDAGGVQATFNVGRTIVVNPVADTPELSASVQGTAPIGSPLDIHLSVASGEVGHLVGGTYVPDGSEKVGLQVSGMVNGVVLVQEMPDGSLNQIGRNNGDGTWTLDPQTLDSLRTSDGSIPDGSIKVWAPWGEMSGGGTYTPVSSLTLGLKAIAVEPDGTGADRVASDETTLNLNWNHGGGGGHHGGGNGNGNGNDGSVHWGGDGVIHGVEDVPVTSLNLGNMPTDVAEVVISGVPAGASFSAGTDMGNGVWKIAAADIPSLVFTPPEDLGGSGTAVEGLNPVTPSGFSPPGLALGLGKEMYGGTIILTVEGHDSSGNPVAGGAFIRAVSLVPEADAPTLSGTPLSGSEDAPLSLSGITVTTNDVDGSETASALIKVPQGFVLSVDAPPLRYDTVGGGDGQPAFALNAGGAAVYAVYSVAAADIPSLTLVRDPSMPDAEHYSGPLKIYVTGVATELEGGQASVEQAFTLDVAAVADGAALSAAPATGTEDGGAIALNLSASLIDGSETLTSLAVLGADASKVTFVDGAGQPVSDLSSLTLAQVQDLHVLPAANVGGDVSFVLKAVTADGADTKETQHVVTVHITPVADMPSVVVTPAQSGPFAFSGNEDTAIALDIAASLTDTDGSESLSLVLDIPVGATLVHVAGDGSMTVAGANTGNGKWVLGTSDLPGLHIVPPQDYNGSMTVNMTATAWENGLRSGAVSQSQSFAVEVVAQADTPDIEPPRTVAGQEDVGVPIDLGLAHGTTGPHATPESLTLEIVDVPAGASFTLSDNAVGTQGAGGAWTFSAAEVAQIMAAGSGAFKVVPPSNSDESFTLGVRAISTDGDTTASSAGLGDSPYRPVTVAVDAVADAPNISVSHASGQEDQPVALDLSVGLKDLDGSETLSAITVSGIPHGGILSAGTDNGDGSWTLTSGQLPGLTFTAPENESGSWTFSVSAMSTERSNGDTATSSASFTVTVDPVADPPDVSAQSVVADSGAPVTLSLAANLVDSSETLSLTLTGAPEGSLSAGTWDASTSSYQLQQSELTDLTFTPPSGDAAELPMTLTAVSTESNGSTAQSSADFTVTVPDAPVPDTPLVSAMFFLPDAGGDAWNTFLSDDSVPIAGNDGGVAAADQLVTLGSDTFDAGGVDVSGGMVDGAAAGGGLDLAGLGDSGGAGDLIIPHEGDHGAGSIASMAGGI</sequence>
<proteinExistence type="predicted"/>
<dbReference type="OrthoDB" id="7875798at2"/>
<reference evidence="2 3" key="1">
    <citation type="submission" date="2016-02" db="EMBL/GenBank/DDBJ databases">
        <title>Complete Genome of H5569, the type strain of the newly described species Haematospirillium jordaniae.</title>
        <authorList>
            <person name="Nicholson A.C."/>
            <person name="Humrighouse B.W."/>
            <person name="Loparov V."/>
            <person name="McQuiston J.R."/>
        </authorList>
    </citation>
    <scope>NUCLEOTIDE SEQUENCE [LARGE SCALE GENOMIC DNA]</scope>
    <source>
        <strain evidence="2 3">H5569</strain>
    </source>
</reference>
<gene>
    <name evidence="2" type="ORF">AY555_03945</name>
</gene>
<dbReference type="RefSeq" id="WP_066133739.1">
    <property type="nucleotide sequence ID" value="NZ_CP014525.1"/>
</dbReference>
<dbReference type="STRING" id="1549855.AY555_03945"/>
<keyword evidence="3" id="KW-1185">Reference proteome</keyword>
<dbReference type="InterPro" id="IPR013783">
    <property type="entry name" value="Ig-like_fold"/>
</dbReference>
<evidence type="ECO:0000313" key="3">
    <source>
        <dbReference type="Proteomes" id="UP000076066"/>
    </source>
</evidence>
<dbReference type="EMBL" id="CP014525">
    <property type="protein sequence ID" value="AMW34476.1"/>
    <property type="molecule type" value="Genomic_DNA"/>
</dbReference>
<evidence type="ECO:0000313" key="2">
    <source>
        <dbReference type="EMBL" id="AMW34476.1"/>
    </source>
</evidence>
<feature type="compositionally biased region" description="Polar residues" evidence="1">
    <location>
        <begin position="18"/>
        <end position="27"/>
    </location>
</feature>
<dbReference type="Proteomes" id="UP000076066">
    <property type="component" value="Chromosome"/>
</dbReference>
<organism evidence="2 3">
    <name type="scientific">Haematospirillum jordaniae</name>
    <dbReference type="NCBI Taxonomy" id="1549855"/>
    <lineage>
        <taxon>Bacteria</taxon>
        <taxon>Pseudomonadati</taxon>
        <taxon>Pseudomonadota</taxon>
        <taxon>Alphaproteobacteria</taxon>
        <taxon>Rhodospirillales</taxon>
        <taxon>Novispirillaceae</taxon>
        <taxon>Haematospirillum</taxon>
    </lineage>
</organism>
<dbReference type="GeneID" id="53316301"/>
<feature type="region of interest" description="Disordered" evidence="1">
    <location>
        <begin position="55"/>
        <end position="154"/>
    </location>
</feature>